<accession>A0A150XIA2</accession>
<evidence type="ECO:0000313" key="2">
    <source>
        <dbReference type="Proteomes" id="UP000075606"/>
    </source>
</evidence>
<dbReference type="EMBL" id="LRPC01000001">
    <property type="protein sequence ID" value="KYG78458.1"/>
    <property type="molecule type" value="Genomic_DNA"/>
</dbReference>
<reference evidence="1 2" key="1">
    <citation type="submission" date="2016-01" db="EMBL/GenBank/DDBJ databases">
        <title>Genome sequencing of Roseivirga spongicola UST030701-084.</title>
        <authorList>
            <person name="Selvaratnam C."/>
            <person name="Thevarajoo S."/>
            <person name="Goh K.M."/>
            <person name="Ee R."/>
            <person name="Chan K.-G."/>
            <person name="Chong C.S."/>
        </authorList>
    </citation>
    <scope>NUCLEOTIDE SEQUENCE [LARGE SCALE GENOMIC DNA]</scope>
    <source>
        <strain evidence="1 2">UST030701-084</strain>
    </source>
</reference>
<comment type="caution">
    <text evidence="1">The sequence shown here is derived from an EMBL/GenBank/DDBJ whole genome shotgun (WGS) entry which is preliminary data.</text>
</comment>
<evidence type="ECO:0000313" key="1">
    <source>
        <dbReference type="EMBL" id="KYG78458.1"/>
    </source>
</evidence>
<proteinExistence type="predicted"/>
<sequence>MNGKNLMRVFLILVSVVVSLFAVSCASSKLPVNEDGVILASSGQMNKDGIRLRGKVQDINVLDERIQYSVQIKEVLSFGSTFSGVQPNVSETVILYASKEMKFKKGAEVIFDALSPIDKGAGVLELNLIEN</sequence>
<dbReference type="PROSITE" id="PS51257">
    <property type="entry name" value="PROKAR_LIPOPROTEIN"/>
    <property type="match status" value="1"/>
</dbReference>
<dbReference type="Proteomes" id="UP000075606">
    <property type="component" value="Unassembled WGS sequence"/>
</dbReference>
<keyword evidence="2" id="KW-1185">Reference proteome</keyword>
<organism evidence="1 2">
    <name type="scientific">Roseivirga spongicola</name>
    <dbReference type="NCBI Taxonomy" id="333140"/>
    <lineage>
        <taxon>Bacteria</taxon>
        <taxon>Pseudomonadati</taxon>
        <taxon>Bacteroidota</taxon>
        <taxon>Cytophagia</taxon>
        <taxon>Cytophagales</taxon>
        <taxon>Roseivirgaceae</taxon>
        <taxon>Roseivirga</taxon>
    </lineage>
</organism>
<protein>
    <submittedName>
        <fullName evidence="1">Uncharacterized protein</fullName>
    </submittedName>
</protein>
<gene>
    <name evidence="1" type="ORF">AWW68_06735</name>
</gene>
<name>A0A150XIA2_9BACT</name>
<dbReference type="AlphaFoldDB" id="A0A150XIA2"/>
<dbReference type="STRING" id="333140.AWW68_06735"/>